<feature type="DNA-binding region" description="H-T-H motif" evidence="4">
    <location>
        <begin position="28"/>
        <end position="47"/>
    </location>
</feature>
<reference evidence="6 7" key="1">
    <citation type="submission" date="2016-10" db="EMBL/GenBank/DDBJ databases">
        <authorList>
            <person name="de Groot N.N."/>
        </authorList>
    </citation>
    <scope>NUCLEOTIDE SEQUENCE [LARGE SCALE GENOMIC DNA]</scope>
    <source>
        <strain evidence="6 7">DSM 44993</strain>
    </source>
</reference>
<name>A0A1H8Q0Y2_9PSEU</name>
<dbReference type="SUPFAM" id="SSF46689">
    <property type="entry name" value="Homeodomain-like"/>
    <property type="match status" value="1"/>
</dbReference>
<dbReference type="PRINTS" id="PR00455">
    <property type="entry name" value="HTHTETR"/>
</dbReference>
<dbReference type="Gene3D" id="1.10.357.10">
    <property type="entry name" value="Tetracycline Repressor, domain 2"/>
    <property type="match status" value="1"/>
</dbReference>
<keyword evidence="2 4" id="KW-0238">DNA-binding</keyword>
<accession>A0A1H8Q0Y2</accession>
<sequence length="174" mass="18967">MRADAVRNRERIVTNAVRLFAERGPDVQMCEIAAAAGLGVGTLYRHFPDRQALALEIGVSALRAMTEFAGAAREREDSAWGELHAIVRHCATLPLALAKSLSELVPEEAGLAELERSVDDLLADLVERAQKEGTLRKDVPPREVVRLVSVVVCRPGARADDYLTVVMLDGLRAD</sequence>
<protein>
    <submittedName>
        <fullName evidence="6">Regulatory protein, tetR family</fullName>
    </submittedName>
</protein>
<dbReference type="Pfam" id="PF21597">
    <property type="entry name" value="TetR_C_43"/>
    <property type="match status" value="1"/>
</dbReference>
<dbReference type="PROSITE" id="PS50977">
    <property type="entry name" value="HTH_TETR_2"/>
    <property type="match status" value="1"/>
</dbReference>
<evidence type="ECO:0000256" key="1">
    <source>
        <dbReference type="ARBA" id="ARBA00023015"/>
    </source>
</evidence>
<dbReference type="Pfam" id="PF00440">
    <property type="entry name" value="TetR_N"/>
    <property type="match status" value="1"/>
</dbReference>
<proteinExistence type="predicted"/>
<dbReference type="SUPFAM" id="SSF48498">
    <property type="entry name" value="Tetracyclin repressor-like, C-terminal domain"/>
    <property type="match status" value="1"/>
</dbReference>
<dbReference type="InterPro" id="IPR009057">
    <property type="entry name" value="Homeodomain-like_sf"/>
</dbReference>
<dbReference type="STRING" id="394193.SAMN04489732_101153"/>
<gene>
    <name evidence="6" type="ORF">SAMN04489732_101153</name>
</gene>
<dbReference type="GO" id="GO:0003700">
    <property type="term" value="F:DNA-binding transcription factor activity"/>
    <property type="evidence" value="ECO:0007669"/>
    <property type="project" value="TreeGrafter"/>
</dbReference>
<feature type="domain" description="HTH tetR-type" evidence="5">
    <location>
        <begin position="6"/>
        <end position="65"/>
    </location>
</feature>
<evidence type="ECO:0000313" key="6">
    <source>
        <dbReference type="EMBL" id="SEO47648.1"/>
    </source>
</evidence>
<keyword evidence="3" id="KW-0804">Transcription</keyword>
<dbReference type="PANTHER" id="PTHR30055">
    <property type="entry name" value="HTH-TYPE TRANSCRIPTIONAL REGULATOR RUTR"/>
    <property type="match status" value="1"/>
</dbReference>
<dbReference type="GO" id="GO:0000976">
    <property type="term" value="F:transcription cis-regulatory region binding"/>
    <property type="evidence" value="ECO:0007669"/>
    <property type="project" value="TreeGrafter"/>
</dbReference>
<dbReference type="EMBL" id="FOEF01000001">
    <property type="protein sequence ID" value="SEO47648.1"/>
    <property type="molecule type" value="Genomic_DNA"/>
</dbReference>
<dbReference type="OrthoDB" id="3192968at2"/>
<dbReference type="AlphaFoldDB" id="A0A1H8Q0Y2"/>
<dbReference type="RefSeq" id="WP_091610972.1">
    <property type="nucleotide sequence ID" value="NZ_FOEF01000001.1"/>
</dbReference>
<evidence type="ECO:0000259" key="5">
    <source>
        <dbReference type="PROSITE" id="PS50977"/>
    </source>
</evidence>
<evidence type="ECO:0000313" key="7">
    <source>
        <dbReference type="Proteomes" id="UP000198582"/>
    </source>
</evidence>
<dbReference type="InterPro" id="IPR036271">
    <property type="entry name" value="Tet_transcr_reg_TetR-rel_C_sf"/>
</dbReference>
<dbReference type="InterPro" id="IPR049445">
    <property type="entry name" value="TetR_SbtR-like_C"/>
</dbReference>
<organism evidence="6 7">
    <name type="scientific">Amycolatopsis saalfeldensis</name>
    <dbReference type="NCBI Taxonomy" id="394193"/>
    <lineage>
        <taxon>Bacteria</taxon>
        <taxon>Bacillati</taxon>
        <taxon>Actinomycetota</taxon>
        <taxon>Actinomycetes</taxon>
        <taxon>Pseudonocardiales</taxon>
        <taxon>Pseudonocardiaceae</taxon>
        <taxon>Amycolatopsis</taxon>
    </lineage>
</organism>
<evidence type="ECO:0000256" key="3">
    <source>
        <dbReference type="ARBA" id="ARBA00023163"/>
    </source>
</evidence>
<keyword evidence="1" id="KW-0805">Transcription regulation</keyword>
<evidence type="ECO:0000256" key="2">
    <source>
        <dbReference type="ARBA" id="ARBA00023125"/>
    </source>
</evidence>
<evidence type="ECO:0000256" key="4">
    <source>
        <dbReference type="PROSITE-ProRule" id="PRU00335"/>
    </source>
</evidence>
<keyword evidence="7" id="KW-1185">Reference proteome</keyword>
<dbReference type="InterPro" id="IPR001647">
    <property type="entry name" value="HTH_TetR"/>
</dbReference>
<dbReference type="Proteomes" id="UP000198582">
    <property type="component" value="Unassembled WGS sequence"/>
</dbReference>
<dbReference type="InterPro" id="IPR050109">
    <property type="entry name" value="HTH-type_TetR-like_transc_reg"/>
</dbReference>
<dbReference type="PANTHER" id="PTHR30055:SF234">
    <property type="entry name" value="HTH-TYPE TRANSCRIPTIONAL REGULATOR BETI"/>
    <property type="match status" value="1"/>
</dbReference>